<dbReference type="Pfam" id="PF14432">
    <property type="entry name" value="DYW_deaminase"/>
    <property type="match status" value="1"/>
</dbReference>
<evidence type="ECO:0000259" key="2">
    <source>
        <dbReference type="PROSITE" id="PS50846"/>
    </source>
</evidence>
<reference evidence="3 4" key="1">
    <citation type="journal article" date="2016" name="DNA Res.">
        <title>The draft genome of MD-2 pineapple using hybrid error correction of long reads.</title>
        <authorList>
            <person name="Redwan R.M."/>
            <person name="Saidin A."/>
            <person name="Kumar S.V."/>
        </authorList>
    </citation>
    <scope>NUCLEOTIDE SEQUENCE [LARGE SCALE GENOMIC DNA]</scope>
    <source>
        <strain evidence="4">cv. MD2</strain>
        <tissue evidence="3">Leaf</tissue>
    </source>
</reference>
<dbReference type="GO" id="GO:0008270">
    <property type="term" value="F:zinc ion binding"/>
    <property type="evidence" value="ECO:0007669"/>
    <property type="project" value="InterPro"/>
</dbReference>
<dbReference type="PANTHER" id="PTHR22814">
    <property type="entry name" value="COPPER TRANSPORT PROTEIN ATOX1-RELATED"/>
    <property type="match status" value="1"/>
</dbReference>
<dbReference type="Proteomes" id="UP000092600">
    <property type="component" value="Unassembled WGS sequence"/>
</dbReference>
<organism evidence="3 4">
    <name type="scientific">Ananas comosus</name>
    <name type="common">Pineapple</name>
    <name type="synonym">Ananas ananas</name>
    <dbReference type="NCBI Taxonomy" id="4615"/>
    <lineage>
        <taxon>Eukaryota</taxon>
        <taxon>Viridiplantae</taxon>
        <taxon>Streptophyta</taxon>
        <taxon>Embryophyta</taxon>
        <taxon>Tracheophyta</taxon>
        <taxon>Spermatophyta</taxon>
        <taxon>Magnoliopsida</taxon>
        <taxon>Liliopsida</taxon>
        <taxon>Poales</taxon>
        <taxon>Bromeliaceae</taxon>
        <taxon>Bromelioideae</taxon>
        <taxon>Ananas</taxon>
    </lineage>
</organism>
<dbReference type="CDD" id="cd00371">
    <property type="entry name" value="HMA"/>
    <property type="match status" value="1"/>
</dbReference>
<evidence type="ECO:0000256" key="1">
    <source>
        <dbReference type="ARBA" id="ARBA00022723"/>
    </source>
</evidence>
<keyword evidence="1" id="KW-0479">Metal-binding</keyword>
<protein>
    <submittedName>
        <fullName evidence="3">Pentatricopeptide repeat-containing protein</fullName>
    </submittedName>
</protein>
<dbReference type="Pfam" id="PF00403">
    <property type="entry name" value="HMA"/>
    <property type="match status" value="1"/>
</dbReference>
<dbReference type="InterPro" id="IPR032867">
    <property type="entry name" value="DYW_dom"/>
</dbReference>
<dbReference type="SUPFAM" id="SSF55008">
    <property type="entry name" value="HMA, heavy metal-associated domain"/>
    <property type="match status" value="1"/>
</dbReference>
<dbReference type="Gene3D" id="3.30.70.100">
    <property type="match status" value="1"/>
</dbReference>
<dbReference type="PANTHER" id="PTHR22814:SF304">
    <property type="entry name" value="HEAVY METAL TRANSPORT_DETOXIFICATION SUPERFAMILY PROTEIN"/>
    <property type="match status" value="1"/>
</dbReference>
<sequence length="152" mass="17006">LFDIEDEEKEHSLEHHSEKLAIAFCLTTTGPEDTIRVVKNLRVCNDCHEAIKLISKITNREIIVETITGSTVLKTVCARVMIIGEVVELKVGMHCEKCIKAIKKAIKKIDEMETYHLDSESNKVTVTGNVTPEEVIKALQKIGKSATSWSED</sequence>
<evidence type="ECO:0000313" key="3">
    <source>
        <dbReference type="EMBL" id="OAY67522.1"/>
    </source>
</evidence>
<dbReference type="STRING" id="4615.A0A199URT4"/>
<feature type="domain" description="HMA" evidence="2">
    <location>
        <begin position="84"/>
        <end position="147"/>
    </location>
</feature>
<evidence type="ECO:0000313" key="4">
    <source>
        <dbReference type="Proteomes" id="UP000092600"/>
    </source>
</evidence>
<proteinExistence type="predicted"/>
<name>A0A199URT4_ANACO</name>
<gene>
    <name evidence="3" type="ORF">ACMD2_24685</name>
</gene>
<feature type="non-terminal residue" evidence="3">
    <location>
        <position position="1"/>
    </location>
</feature>
<comment type="caution">
    <text evidence="3">The sequence shown here is derived from an EMBL/GenBank/DDBJ whole genome shotgun (WGS) entry which is preliminary data.</text>
</comment>
<dbReference type="InterPro" id="IPR006121">
    <property type="entry name" value="HMA_dom"/>
</dbReference>
<dbReference type="EMBL" id="LSRQ01005508">
    <property type="protein sequence ID" value="OAY67522.1"/>
    <property type="molecule type" value="Genomic_DNA"/>
</dbReference>
<accession>A0A199URT4</accession>
<dbReference type="InterPro" id="IPR036163">
    <property type="entry name" value="HMA_dom_sf"/>
</dbReference>
<dbReference type="PROSITE" id="PS50846">
    <property type="entry name" value="HMA_2"/>
    <property type="match status" value="1"/>
</dbReference>
<dbReference type="AlphaFoldDB" id="A0A199URT4"/>